<gene>
    <name evidence="2" type="ORF">GJB61_14985</name>
</gene>
<dbReference type="PANTHER" id="PTHR37166:SF1">
    <property type="entry name" value="PROTEIN FLAG"/>
    <property type="match status" value="1"/>
</dbReference>
<dbReference type="Proteomes" id="UP000463051">
    <property type="component" value="Unassembled WGS sequence"/>
</dbReference>
<dbReference type="EMBL" id="WJXB01000004">
    <property type="protein sequence ID" value="MRN54290.1"/>
    <property type="molecule type" value="Genomic_DNA"/>
</dbReference>
<evidence type="ECO:0000313" key="2">
    <source>
        <dbReference type="EMBL" id="MRN54290.1"/>
    </source>
</evidence>
<dbReference type="InterPro" id="IPR035924">
    <property type="entry name" value="FlaG-like_sf"/>
</dbReference>
<proteinExistence type="predicted"/>
<dbReference type="Pfam" id="PF03646">
    <property type="entry name" value="FlaG"/>
    <property type="match status" value="1"/>
</dbReference>
<name>A0A7X2H6E8_9BACL</name>
<sequence length="132" mass="14384">MEIRLSGSGNYSNKSIDTVSAPITPPKSEVKEDSSAIAQLPSYVEIRGLENQGVSVSTADEQVVKALDRALKALQGPTVDFEVSMHKPTNTIMIKMRNKDTGELIREIPAEKTLDLVASMMKIAGILIDERI</sequence>
<reference evidence="2 3" key="1">
    <citation type="submission" date="2019-11" db="EMBL/GenBank/DDBJ databases">
        <title>Paenibacillus monticola sp. nov., a novel PGPR strain isolated from mountain sample in China.</title>
        <authorList>
            <person name="Zhao Q."/>
            <person name="Li H.-P."/>
            <person name="Zhang J.-L."/>
        </authorList>
    </citation>
    <scope>NUCLEOTIDE SEQUENCE [LARGE SCALE GENOMIC DNA]</scope>
    <source>
        <strain evidence="2 3">LC-T2</strain>
    </source>
</reference>
<dbReference type="SUPFAM" id="SSF160214">
    <property type="entry name" value="FlaG-like"/>
    <property type="match status" value="1"/>
</dbReference>
<comment type="caution">
    <text evidence="2">The sequence shown here is derived from an EMBL/GenBank/DDBJ whole genome shotgun (WGS) entry which is preliminary data.</text>
</comment>
<evidence type="ECO:0000313" key="3">
    <source>
        <dbReference type="Proteomes" id="UP000463051"/>
    </source>
</evidence>
<dbReference type="Gene3D" id="3.30.160.170">
    <property type="entry name" value="FlaG-like"/>
    <property type="match status" value="1"/>
</dbReference>
<dbReference type="InterPro" id="IPR005186">
    <property type="entry name" value="FlaG"/>
</dbReference>
<evidence type="ECO:0000256" key="1">
    <source>
        <dbReference type="SAM" id="MobiDB-lite"/>
    </source>
</evidence>
<feature type="compositionally biased region" description="Polar residues" evidence="1">
    <location>
        <begin position="7"/>
        <end position="18"/>
    </location>
</feature>
<keyword evidence="3" id="KW-1185">Reference proteome</keyword>
<dbReference type="AlphaFoldDB" id="A0A7X2H6E8"/>
<feature type="region of interest" description="Disordered" evidence="1">
    <location>
        <begin position="1"/>
        <end position="34"/>
    </location>
</feature>
<keyword evidence="2" id="KW-0282">Flagellum</keyword>
<keyword evidence="2" id="KW-0969">Cilium</keyword>
<accession>A0A7X2H6E8</accession>
<protein>
    <submittedName>
        <fullName evidence="2">Flagellar biosynthesis protein FlaG</fullName>
    </submittedName>
</protein>
<keyword evidence="2" id="KW-0966">Cell projection</keyword>
<organism evidence="2 3">
    <name type="scientific">Paenibacillus monticola</name>
    <dbReference type="NCBI Taxonomy" id="2666075"/>
    <lineage>
        <taxon>Bacteria</taxon>
        <taxon>Bacillati</taxon>
        <taxon>Bacillota</taxon>
        <taxon>Bacilli</taxon>
        <taxon>Bacillales</taxon>
        <taxon>Paenibacillaceae</taxon>
        <taxon>Paenibacillus</taxon>
    </lineage>
</organism>
<dbReference type="PANTHER" id="PTHR37166">
    <property type="entry name" value="PROTEIN FLAG"/>
    <property type="match status" value="1"/>
</dbReference>
<dbReference type="RefSeq" id="WP_154119280.1">
    <property type="nucleotide sequence ID" value="NZ_WJXB01000004.1"/>
</dbReference>